<dbReference type="STRING" id="869213.GCA_000517085_00163"/>
<evidence type="ECO:0000256" key="2">
    <source>
        <dbReference type="ARBA" id="ARBA00023054"/>
    </source>
</evidence>
<name>W7YAW9_9BACT</name>
<dbReference type="InterPro" id="IPR050465">
    <property type="entry name" value="UPF0194_transport"/>
</dbReference>
<feature type="domain" description="CzcB-like barrel-sandwich hybrid" evidence="4">
    <location>
        <begin position="71"/>
        <end position="257"/>
    </location>
</feature>
<dbReference type="EMBL" id="BAMD01000055">
    <property type="protein sequence ID" value="GAF04753.1"/>
    <property type="molecule type" value="Genomic_DNA"/>
</dbReference>
<proteinExistence type="predicted"/>
<gene>
    <name evidence="5" type="ORF">JCM21142_93470</name>
</gene>
<dbReference type="Gene3D" id="2.40.420.20">
    <property type="match status" value="1"/>
</dbReference>
<evidence type="ECO:0000256" key="1">
    <source>
        <dbReference type="ARBA" id="ARBA00004196"/>
    </source>
</evidence>
<comment type="subcellular location">
    <subcellularLocation>
        <location evidence="1">Cell envelope</location>
    </subcellularLocation>
</comment>
<dbReference type="Gene3D" id="1.10.287.470">
    <property type="entry name" value="Helix hairpin bin"/>
    <property type="match status" value="1"/>
</dbReference>
<keyword evidence="6" id="KW-1185">Reference proteome</keyword>
<dbReference type="Gene3D" id="2.40.50.100">
    <property type="match status" value="1"/>
</dbReference>
<evidence type="ECO:0000313" key="5">
    <source>
        <dbReference type="EMBL" id="GAF04753.1"/>
    </source>
</evidence>
<accession>W7YAW9</accession>
<dbReference type="AlphaFoldDB" id="W7YAW9"/>
<dbReference type="Pfam" id="PF25973">
    <property type="entry name" value="BSH_CzcB"/>
    <property type="match status" value="1"/>
</dbReference>
<sequence>MFMNGNNEFKFRKNLGAYVWVMLFILSACQPKQSKLMEGKYESYLIDKGDIESYQTAEGHVEPANEVILLSPASSIVKQIIKGPGQRVTQGETIIKLDSKAVKDKIEQLNDQLAVKHNSLEKTRLNAKGTRADLSYSEETKKLKIASIKSTLADQHQLLEVGGISQAKVDKTKQELVLAEKELKLAKQKNTIKLAQLATDEKGLLLQIEMQQKELKQQQELLSKMDVKAPSDGIILNIHAKEGEKIQGERILANLSDLTRLKVEASIDANNRWMIKIGRRAYINVNKHRLQGRVSSIMPMLDNGNLRFSVVLTEKDQSKLIPNQKVELQIVKRARYNVLRLKKGKLINSNKKQSLYVIHGDSAIKKDFEFGLITDEYLELKEGASEGSEVVISTSSPLNKLKSIKIEKQ</sequence>
<dbReference type="Proteomes" id="UP000019402">
    <property type="component" value="Unassembled WGS sequence"/>
</dbReference>
<dbReference type="Gene3D" id="2.40.30.170">
    <property type="match status" value="1"/>
</dbReference>
<evidence type="ECO:0000256" key="3">
    <source>
        <dbReference type="SAM" id="Coils"/>
    </source>
</evidence>
<organism evidence="5 6">
    <name type="scientific">Saccharicrinis fermentans DSM 9555 = JCM 21142</name>
    <dbReference type="NCBI Taxonomy" id="869213"/>
    <lineage>
        <taxon>Bacteria</taxon>
        <taxon>Pseudomonadati</taxon>
        <taxon>Bacteroidota</taxon>
        <taxon>Bacteroidia</taxon>
        <taxon>Marinilabiliales</taxon>
        <taxon>Marinilabiliaceae</taxon>
        <taxon>Saccharicrinis</taxon>
    </lineage>
</organism>
<evidence type="ECO:0000259" key="4">
    <source>
        <dbReference type="Pfam" id="PF25973"/>
    </source>
</evidence>
<dbReference type="eggNOG" id="COG1566">
    <property type="taxonomic scope" value="Bacteria"/>
</dbReference>
<protein>
    <submittedName>
        <fullName evidence="5">Multidrug resistance protein MdtN</fullName>
    </submittedName>
</protein>
<reference evidence="5 6" key="1">
    <citation type="journal article" date="2014" name="Genome Announc.">
        <title>Draft Genome Sequence of Cytophaga fermentans JCM 21142T, a Facultative Anaerobe Isolated from Marine Mud.</title>
        <authorList>
            <person name="Starns D."/>
            <person name="Oshima K."/>
            <person name="Suda W."/>
            <person name="Iino T."/>
            <person name="Yuki M."/>
            <person name="Inoue J."/>
            <person name="Kitamura K."/>
            <person name="Iida T."/>
            <person name="Darby A."/>
            <person name="Hattori M."/>
            <person name="Ohkuma M."/>
        </authorList>
    </citation>
    <scope>NUCLEOTIDE SEQUENCE [LARGE SCALE GENOMIC DNA]</scope>
    <source>
        <strain evidence="5 6">JCM 21142</strain>
    </source>
</reference>
<dbReference type="PANTHER" id="PTHR32347:SF14">
    <property type="entry name" value="EFFLUX SYSTEM COMPONENT YKNX-RELATED"/>
    <property type="match status" value="1"/>
</dbReference>
<keyword evidence="2 3" id="KW-0175">Coiled coil</keyword>
<feature type="coiled-coil region" evidence="3">
    <location>
        <begin position="169"/>
        <end position="228"/>
    </location>
</feature>
<dbReference type="PANTHER" id="PTHR32347">
    <property type="entry name" value="EFFLUX SYSTEM COMPONENT YKNX-RELATED"/>
    <property type="match status" value="1"/>
</dbReference>
<comment type="caution">
    <text evidence="5">The sequence shown here is derived from an EMBL/GenBank/DDBJ whole genome shotgun (WGS) entry which is preliminary data.</text>
</comment>
<evidence type="ECO:0000313" key="6">
    <source>
        <dbReference type="Proteomes" id="UP000019402"/>
    </source>
</evidence>
<dbReference type="GO" id="GO:0030313">
    <property type="term" value="C:cell envelope"/>
    <property type="evidence" value="ECO:0007669"/>
    <property type="project" value="UniProtKB-SubCell"/>
</dbReference>
<dbReference type="InterPro" id="IPR058647">
    <property type="entry name" value="BSH_CzcB-like"/>
</dbReference>